<proteinExistence type="predicted"/>
<evidence type="ECO:0000256" key="1">
    <source>
        <dbReference type="SAM" id="SignalP"/>
    </source>
</evidence>
<protein>
    <submittedName>
        <fullName evidence="2">Uncharacterized protein</fullName>
    </submittedName>
</protein>
<evidence type="ECO:0000313" key="3">
    <source>
        <dbReference type="Proteomes" id="UP001497497"/>
    </source>
</evidence>
<keyword evidence="1" id="KW-0732">Signal</keyword>
<comment type="caution">
    <text evidence="2">The sequence shown here is derived from an EMBL/GenBank/DDBJ whole genome shotgun (WGS) entry which is preliminary data.</text>
</comment>
<dbReference type="EMBL" id="CAXITT010000185">
    <property type="protein sequence ID" value="CAL1534903.1"/>
    <property type="molecule type" value="Genomic_DNA"/>
</dbReference>
<reference evidence="2 3" key="1">
    <citation type="submission" date="2024-04" db="EMBL/GenBank/DDBJ databases">
        <authorList>
            <consortium name="Genoscope - CEA"/>
            <person name="William W."/>
        </authorList>
    </citation>
    <scope>NUCLEOTIDE SEQUENCE [LARGE SCALE GENOMIC DNA]</scope>
</reference>
<keyword evidence="3" id="KW-1185">Reference proteome</keyword>
<accession>A0AAV2HLK2</accession>
<feature type="signal peptide" evidence="1">
    <location>
        <begin position="1"/>
        <end position="21"/>
    </location>
</feature>
<sequence>MKKKRESMFFLVFSLCMLVGASVKISDVLPKGCGPGLAKCLNHFTHAIFEHELDLDSICWNAVELTTCVISTTCGISKSYALFVLSDLKVKLNLYLECHFSPQEIIDNIDWDNKRQHSDEF</sequence>
<gene>
    <name evidence="2" type="ORF">GSLYS_00008863001</name>
</gene>
<dbReference type="Proteomes" id="UP001497497">
    <property type="component" value="Unassembled WGS sequence"/>
</dbReference>
<organism evidence="2 3">
    <name type="scientific">Lymnaea stagnalis</name>
    <name type="common">Great pond snail</name>
    <name type="synonym">Helix stagnalis</name>
    <dbReference type="NCBI Taxonomy" id="6523"/>
    <lineage>
        <taxon>Eukaryota</taxon>
        <taxon>Metazoa</taxon>
        <taxon>Spiralia</taxon>
        <taxon>Lophotrochozoa</taxon>
        <taxon>Mollusca</taxon>
        <taxon>Gastropoda</taxon>
        <taxon>Heterobranchia</taxon>
        <taxon>Euthyneura</taxon>
        <taxon>Panpulmonata</taxon>
        <taxon>Hygrophila</taxon>
        <taxon>Lymnaeoidea</taxon>
        <taxon>Lymnaeidae</taxon>
        <taxon>Lymnaea</taxon>
    </lineage>
</organism>
<feature type="chain" id="PRO_5043954350" evidence="1">
    <location>
        <begin position="22"/>
        <end position="121"/>
    </location>
</feature>
<name>A0AAV2HLK2_LYMST</name>
<evidence type="ECO:0000313" key="2">
    <source>
        <dbReference type="EMBL" id="CAL1534903.1"/>
    </source>
</evidence>
<dbReference type="AlphaFoldDB" id="A0AAV2HLK2"/>